<feature type="transmembrane region" description="Helical" evidence="1">
    <location>
        <begin position="64"/>
        <end position="88"/>
    </location>
</feature>
<dbReference type="EMBL" id="QLSZ01000005">
    <property type="protein sequence ID" value="RAR72498.1"/>
    <property type="molecule type" value="Genomic_DNA"/>
</dbReference>
<dbReference type="AlphaFoldDB" id="A0A328YES0"/>
<name>A0A328YES0_9FLAO</name>
<keyword evidence="1" id="KW-0472">Membrane</keyword>
<dbReference type="InterPro" id="IPR025367">
    <property type="entry name" value="DUF4271"/>
</dbReference>
<organism evidence="2 3">
    <name type="scientific">Flavobacterium aciduliphilum</name>
    <dbReference type="NCBI Taxonomy" id="1101402"/>
    <lineage>
        <taxon>Bacteria</taxon>
        <taxon>Pseudomonadati</taxon>
        <taxon>Bacteroidota</taxon>
        <taxon>Flavobacteriia</taxon>
        <taxon>Flavobacteriales</taxon>
        <taxon>Flavobacteriaceae</taxon>
        <taxon>Flavobacterium</taxon>
    </lineage>
</organism>
<accession>A0A328YES0</accession>
<evidence type="ECO:0000313" key="2">
    <source>
        <dbReference type="EMBL" id="RAR72498.1"/>
    </source>
</evidence>
<feature type="transmembrane region" description="Helical" evidence="1">
    <location>
        <begin position="200"/>
        <end position="222"/>
    </location>
</feature>
<feature type="transmembrane region" description="Helical" evidence="1">
    <location>
        <begin position="20"/>
        <end position="38"/>
    </location>
</feature>
<keyword evidence="1" id="KW-0812">Transmembrane</keyword>
<comment type="caution">
    <text evidence="2">The sequence shown here is derived from an EMBL/GenBank/DDBJ whole genome shotgun (WGS) entry which is preliminary data.</text>
</comment>
<keyword evidence="3" id="KW-1185">Reference proteome</keyword>
<feature type="transmembrane region" description="Helical" evidence="1">
    <location>
        <begin position="100"/>
        <end position="120"/>
    </location>
</feature>
<evidence type="ECO:0000313" key="3">
    <source>
        <dbReference type="Proteomes" id="UP000248840"/>
    </source>
</evidence>
<gene>
    <name evidence="2" type="ORF">CLV55_10565</name>
</gene>
<dbReference type="Pfam" id="PF14093">
    <property type="entry name" value="DUF4271"/>
    <property type="match status" value="1"/>
</dbReference>
<reference evidence="2 3" key="1">
    <citation type="submission" date="2018-06" db="EMBL/GenBank/DDBJ databases">
        <title>Genomic Encyclopedia of Archaeal and Bacterial Type Strains, Phase II (KMG-II): from individual species to whole genera.</title>
        <authorList>
            <person name="Goeker M."/>
        </authorList>
    </citation>
    <scope>NUCLEOTIDE SEQUENCE [LARGE SCALE GENOMIC DNA]</scope>
    <source>
        <strain evidence="2 3">DSM 25663</strain>
    </source>
</reference>
<proteinExistence type="predicted"/>
<feature type="transmembrane region" description="Helical" evidence="1">
    <location>
        <begin position="144"/>
        <end position="161"/>
    </location>
</feature>
<feature type="transmembrane region" description="Helical" evidence="1">
    <location>
        <begin position="167"/>
        <end position="188"/>
    </location>
</feature>
<keyword evidence="1" id="KW-1133">Transmembrane helix</keyword>
<sequence length="225" mass="26549">MLTMIMHELHLRNIENKDWATLVFLIALVLIVLAKTTFESRFSDFVRMLVSNKYNKIYRESNQLLNGFNVLLFAVNLISLSFFIQMILVHGYHYGSKTDWMLFVRIFTLLGVFILSKFLIEKIIATTFEIEEFAEQINLQKVNYRTYVGLLLLPVTGVLYYCNYVSMFAIFAIIVILLTINVLTYLFSLKIYQNLSPDKLFYFILYLCALEIAPYYFIYYLITKN</sequence>
<evidence type="ECO:0000256" key="1">
    <source>
        <dbReference type="SAM" id="Phobius"/>
    </source>
</evidence>
<protein>
    <submittedName>
        <fullName evidence="2">Uncharacterized protein DUF4271</fullName>
    </submittedName>
</protein>
<dbReference type="Proteomes" id="UP000248840">
    <property type="component" value="Unassembled WGS sequence"/>
</dbReference>